<evidence type="ECO:0000313" key="4">
    <source>
        <dbReference type="Proteomes" id="UP000184509"/>
    </source>
</evidence>
<dbReference type="PANTHER" id="PTHR35149:SF1">
    <property type="entry name" value="DUF5655 DOMAIN-CONTAINING PROTEIN"/>
    <property type="match status" value="1"/>
</dbReference>
<protein>
    <recommendedName>
        <fullName evidence="2">GmrSD restriction endonucleases N-terminal domain-containing protein</fullName>
    </recommendedName>
</protein>
<dbReference type="EMBL" id="FQTV01000021">
    <property type="protein sequence ID" value="SHG04695.1"/>
    <property type="molecule type" value="Genomic_DNA"/>
</dbReference>
<evidence type="ECO:0000259" key="2">
    <source>
        <dbReference type="Pfam" id="PF03235"/>
    </source>
</evidence>
<dbReference type="Pfam" id="PF03235">
    <property type="entry name" value="GmrSD_N"/>
    <property type="match status" value="1"/>
</dbReference>
<name>A0A1M5GLS6_9BACE</name>
<sequence length="680" mass="81183">MNEYNDVSIVKEARQENILKLWALPELCNKNFFIPDYQRGYRWGTRQVEQLLDDLCAFFDKGKGQFYCLQPIVIKEITKDEDKNKYGLNSKNNNNKWYEVIDGQQRLTTIRVIFALAHLMDRDNKERFTLRYKTRPELGNFFEKLRRNNEDDYRIDAENQEDLDIDSWHILEAANCMMRWFKKGEARGNGLRYFKGSFYENFTHPKDIEDKKSVQVIWYELCDGSDPNETFKRLNDKKVSLNNAELIRAMFLSDSAVYEYEEALINGYPEEVQNIVIEREQARKQAHIIEQWDIIEKQLRQPKFWAFVKKDASDKGYSSRIEYLFDLISKKKPNDKDELTTFLRFEEMMREKNDVEGLWHLWLKVENYFATLFSWYTDRNYYHKIGYLIAETDNNALVDLLDKSAKMTKTKFSKSLDWLIKLHLTNNNTDADVYSYSYDENRTELNRLLFFFNVESTRIATTQDKFPFELYKATNWTLEHIHAQNSERIDRTDKQKWIEWIDENIKALKHLQKRFKDNESFEPTKLIEMLEEKRNIVKVNTFVFNDFTKCFDSVNAYFDNMAKAEGGSPEVHNISNMALLSGSVNTSIGNSVFEVKRQLIMKKDAEGEYIPYCTRLVFLKYYNKNKEDFSVQQSFYWSEEDRKNYLNAIKNILEKVLNTTNPDKEETTENIESKEENKYE</sequence>
<proteinExistence type="predicted"/>
<dbReference type="PANTHER" id="PTHR35149">
    <property type="entry name" value="SLL5132 PROTEIN"/>
    <property type="match status" value="1"/>
</dbReference>
<dbReference type="OrthoDB" id="9798761at2"/>
<reference evidence="3 4" key="1">
    <citation type="submission" date="2016-11" db="EMBL/GenBank/DDBJ databases">
        <authorList>
            <person name="Jaros S."/>
            <person name="Januszkiewicz K."/>
            <person name="Wedrychowicz H."/>
        </authorList>
    </citation>
    <scope>NUCLEOTIDE SEQUENCE [LARGE SCALE GENOMIC DNA]</scope>
    <source>
        <strain evidence="3 4">DSM 26991</strain>
    </source>
</reference>
<feature type="compositionally biased region" description="Basic and acidic residues" evidence="1">
    <location>
        <begin position="662"/>
        <end position="680"/>
    </location>
</feature>
<dbReference type="InterPro" id="IPR004919">
    <property type="entry name" value="GmrSD_N"/>
</dbReference>
<gene>
    <name evidence="3" type="ORF">SAMN05444405_12148</name>
</gene>
<evidence type="ECO:0000256" key="1">
    <source>
        <dbReference type="SAM" id="MobiDB-lite"/>
    </source>
</evidence>
<dbReference type="RefSeq" id="WP_073403910.1">
    <property type="nucleotide sequence ID" value="NZ_FQTV01000021.1"/>
</dbReference>
<feature type="domain" description="GmrSD restriction endonucleases N-terminal" evidence="2">
    <location>
        <begin position="29"/>
        <end position="251"/>
    </location>
</feature>
<keyword evidence="4" id="KW-1185">Reference proteome</keyword>
<evidence type="ECO:0000313" key="3">
    <source>
        <dbReference type="EMBL" id="SHG04695.1"/>
    </source>
</evidence>
<dbReference type="AlphaFoldDB" id="A0A1M5GLS6"/>
<feature type="region of interest" description="Disordered" evidence="1">
    <location>
        <begin position="660"/>
        <end position="680"/>
    </location>
</feature>
<organism evidence="3 4">
    <name type="scientific">Bacteroides luti</name>
    <dbReference type="NCBI Taxonomy" id="1297750"/>
    <lineage>
        <taxon>Bacteria</taxon>
        <taxon>Pseudomonadati</taxon>
        <taxon>Bacteroidota</taxon>
        <taxon>Bacteroidia</taxon>
        <taxon>Bacteroidales</taxon>
        <taxon>Bacteroidaceae</taxon>
        <taxon>Bacteroides</taxon>
    </lineage>
</organism>
<accession>A0A1M5GLS6</accession>
<dbReference type="Proteomes" id="UP000184509">
    <property type="component" value="Unassembled WGS sequence"/>
</dbReference>